<dbReference type="Proteomes" id="UP000183971">
    <property type="component" value="Unassembled WGS sequence"/>
</dbReference>
<accession>A0A1L7VT20</accession>
<dbReference type="EMBL" id="FJOF01000007">
    <property type="protein sequence ID" value="CZR43196.1"/>
    <property type="molecule type" value="Genomic_DNA"/>
</dbReference>
<dbReference type="VEuPathDB" id="FungiDB:FPRO_07888"/>
<reference evidence="2" key="1">
    <citation type="journal article" date="2016" name="Genome Biol. Evol.">
        <title>Comparative 'omics' of the Fusarium fujikuroi species complex highlights differences in genetic potential and metabolite synthesis.</title>
        <authorList>
            <person name="Niehaus E.-M."/>
            <person name="Muensterkoetter M."/>
            <person name="Proctor R.H."/>
            <person name="Brown D.W."/>
            <person name="Sharon A."/>
            <person name="Idan Y."/>
            <person name="Oren-Young L."/>
            <person name="Sieber C.M."/>
            <person name="Novak O."/>
            <person name="Pencik A."/>
            <person name="Tarkowska D."/>
            <person name="Hromadova K."/>
            <person name="Freeman S."/>
            <person name="Maymon M."/>
            <person name="Elazar M."/>
            <person name="Youssef S.A."/>
            <person name="El-Shabrawy E.S.M."/>
            <person name="Shalaby A.B.A."/>
            <person name="Houterman P."/>
            <person name="Brock N.L."/>
            <person name="Burkhardt I."/>
            <person name="Tsavkelova E.A."/>
            <person name="Dickschat J.S."/>
            <person name="Galuszka P."/>
            <person name="Gueldener U."/>
            <person name="Tudzynski B."/>
        </authorList>
    </citation>
    <scope>NUCLEOTIDE SEQUENCE [LARGE SCALE GENOMIC DNA]</scope>
    <source>
        <strain evidence="2">ET1</strain>
    </source>
</reference>
<dbReference type="GeneID" id="42052766"/>
<evidence type="ECO:0000313" key="1">
    <source>
        <dbReference type="EMBL" id="CZR43196.1"/>
    </source>
</evidence>
<proteinExistence type="predicted"/>
<organism evidence="1 2">
    <name type="scientific">Fusarium proliferatum (strain ET1)</name>
    <name type="common">Orchid endophyte fungus</name>
    <dbReference type="NCBI Taxonomy" id="1227346"/>
    <lineage>
        <taxon>Eukaryota</taxon>
        <taxon>Fungi</taxon>
        <taxon>Dikarya</taxon>
        <taxon>Ascomycota</taxon>
        <taxon>Pezizomycotina</taxon>
        <taxon>Sordariomycetes</taxon>
        <taxon>Hypocreomycetidae</taxon>
        <taxon>Hypocreales</taxon>
        <taxon>Nectriaceae</taxon>
        <taxon>Fusarium</taxon>
        <taxon>Fusarium fujikuroi species complex</taxon>
    </lineage>
</organism>
<name>A0A1L7VT20_FUSPR</name>
<keyword evidence="2" id="KW-1185">Reference proteome</keyword>
<gene>
    <name evidence="1" type="ORF">FPRO_07888</name>
</gene>
<dbReference type="AlphaFoldDB" id="A0A1L7VT20"/>
<dbReference type="RefSeq" id="XP_031083787.1">
    <property type="nucleotide sequence ID" value="XM_031234007.1"/>
</dbReference>
<comment type="caution">
    <text evidence="1">The sequence shown here is derived from an EMBL/GenBank/DDBJ whole genome shotgun (WGS) entry which is preliminary data.</text>
</comment>
<sequence>MLIERAPGLTCFILSVKATANSHVSVFWAMYSVGRMNSRVALQLARLESGPIVARGVKRCSASQRQNITADARQGDAMCDVR</sequence>
<protein>
    <submittedName>
        <fullName evidence="1">Uncharacterized protein</fullName>
    </submittedName>
</protein>
<evidence type="ECO:0000313" key="2">
    <source>
        <dbReference type="Proteomes" id="UP000183971"/>
    </source>
</evidence>